<dbReference type="InterPro" id="IPR006290">
    <property type="entry name" value="CztS_silS_copS"/>
</dbReference>
<feature type="domain" description="Histidine kinase" evidence="15">
    <location>
        <begin position="251"/>
        <end position="466"/>
    </location>
</feature>
<feature type="transmembrane region" description="Helical" evidence="14">
    <location>
        <begin position="170"/>
        <end position="189"/>
    </location>
</feature>
<dbReference type="EMBL" id="LSLI01000114">
    <property type="protein sequence ID" value="KXS30965.1"/>
    <property type="molecule type" value="Genomic_DNA"/>
</dbReference>
<dbReference type="FunFam" id="1.10.287.130:FF:000001">
    <property type="entry name" value="Two-component sensor histidine kinase"/>
    <property type="match status" value="1"/>
</dbReference>
<evidence type="ECO:0000256" key="11">
    <source>
        <dbReference type="ARBA" id="ARBA00022989"/>
    </source>
</evidence>
<keyword evidence="5" id="KW-0597">Phosphoprotein</keyword>
<evidence type="ECO:0000256" key="10">
    <source>
        <dbReference type="ARBA" id="ARBA00022840"/>
    </source>
</evidence>
<dbReference type="Gene3D" id="1.10.287.130">
    <property type="match status" value="1"/>
</dbReference>
<feature type="domain" description="HAMP" evidence="16">
    <location>
        <begin position="190"/>
        <end position="243"/>
    </location>
</feature>
<dbReference type="PROSITE" id="PS50885">
    <property type="entry name" value="HAMP"/>
    <property type="match status" value="1"/>
</dbReference>
<dbReference type="Gene3D" id="6.10.340.10">
    <property type="match status" value="1"/>
</dbReference>
<evidence type="ECO:0000256" key="6">
    <source>
        <dbReference type="ARBA" id="ARBA00022679"/>
    </source>
</evidence>
<dbReference type="EC" id="2.7.13.3" evidence="14"/>
<dbReference type="InterPro" id="IPR048590">
    <property type="entry name" value="CusS-like_sensor"/>
</dbReference>
<evidence type="ECO:0000256" key="5">
    <source>
        <dbReference type="ARBA" id="ARBA00022553"/>
    </source>
</evidence>
<dbReference type="InterPro" id="IPR036890">
    <property type="entry name" value="HATPase_C_sf"/>
</dbReference>
<protein>
    <recommendedName>
        <fullName evidence="14">Sensor protein</fullName>
        <ecNumber evidence="14">2.7.13.3</ecNumber>
    </recommendedName>
</protein>
<keyword evidence="10 14" id="KW-0067">ATP-binding</keyword>
<evidence type="ECO:0000313" key="18">
    <source>
        <dbReference type="Proteomes" id="UP000070578"/>
    </source>
</evidence>
<sequence>MRPKSITFRLTLQFSTASTIVLFVIGTLIGSLLESHFEEEDLMELNGKLELVRHALGKVHTPSDLATVPQNLSDALIGHPDLSVAVVGPDRRILFTSPSARFPTYLLEQPPRVESSGNTGLVTWEQGREAYRGISASIATGISGQPPATVVLAINIEHHRAFMKALRNDLWLAIAAGIVLTVVLGWVAARRGLAPVRKMADVAKGISVSHLGERLLTDTVPSELVNLAIAFNEMLARLEDSFRRLSDFSSDLAHELRTPISNLMTQTQVAVSKERPAEEYREVMYSNLEEFERLARMIADMLFLAKTDNGLIIPSSEMVDLSKEIHELFSFYEAFAEEQEVSLVLVGKGTVRGDSLMLRRALSNLLSNAIRHTPRHAAVKVTIMPESESNIIRLTFENPGESISQEHLPRLFDRFYRVDSSRQKTSEGAGLGLAITKSIVEAHQGKIQVFSANGVTRIEITFPLTREN</sequence>
<dbReference type="SUPFAM" id="SSF47384">
    <property type="entry name" value="Homodimeric domain of signal transducing histidine kinase"/>
    <property type="match status" value="1"/>
</dbReference>
<evidence type="ECO:0000259" key="16">
    <source>
        <dbReference type="PROSITE" id="PS50885"/>
    </source>
</evidence>
<dbReference type="NCBIfam" id="TIGR01386">
    <property type="entry name" value="cztS_silS_copS"/>
    <property type="match status" value="1"/>
</dbReference>
<evidence type="ECO:0000256" key="9">
    <source>
        <dbReference type="ARBA" id="ARBA00022777"/>
    </source>
</evidence>
<comment type="subcellular location">
    <subcellularLocation>
        <location evidence="2">Cell inner membrane</location>
        <topology evidence="2">Multi-pass membrane protein</topology>
    </subcellularLocation>
</comment>
<dbReference type="CDD" id="cd00082">
    <property type="entry name" value="HisKA"/>
    <property type="match status" value="1"/>
</dbReference>
<keyword evidence="3 14" id="KW-1003">Cell membrane</keyword>
<dbReference type="InterPro" id="IPR003661">
    <property type="entry name" value="HisK_dim/P_dom"/>
</dbReference>
<keyword evidence="11 14" id="KW-1133">Transmembrane helix</keyword>
<dbReference type="Gene3D" id="3.30.565.10">
    <property type="entry name" value="Histidine kinase-like ATPase, C-terminal domain"/>
    <property type="match status" value="1"/>
</dbReference>
<gene>
    <name evidence="17" type="ORF">AWT59_2913</name>
</gene>
<comment type="catalytic activity">
    <reaction evidence="1 14">
        <text>ATP + protein L-histidine = ADP + protein N-phospho-L-histidine.</text>
        <dbReference type="EC" id="2.7.13.3"/>
    </reaction>
</comment>
<reference evidence="17 18" key="2">
    <citation type="submission" date="2016-03" db="EMBL/GenBank/DDBJ databases">
        <title>New uncultured bacterium of the family Gallionellaceae from acid mine drainage: description and reconstruction of genome based on metagenomic analysis of microbial community.</title>
        <authorList>
            <person name="Kadnikov V."/>
            <person name="Ivasenko D."/>
            <person name="Beletsky A."/>
            <person name="Mardanov A."/>
            <person name="Danilova E."/>
            <person name="Pimenov N."/>
            <person name="Karnachuk O."/>
            <person name="Ravin N."/>
        </authorList>
    </citation>
    <scope>NUCLEOTIDE SEQUENCE [LARGE SCALE GENOMIC DNA]</scope>
    <source>
        <strain evidence="17">ShG14-8</strain>
    </source>
</reference>
<dbReference type="Pfam" id="PF00672">
    <property type="entry name" value="HAMP"/>
    <property type="match status" value="1"/>
</dbReference>
<dbReference type="GO" id="GO:0005886">
    <property type="term" value="C:plasma membrane"/>
    <property type="evidence" value="ECO:0007669"/>
    <property type="project" value="UniProtKB-SubCell"/>
</dbReference>
<dbReference type="Pfam" id="PF02518">
    <property type="entry name" value="HATPase_c"/>
    <property type="match status" value="1"/>
</dbReference>
<keyword evidence="6 14" id="KW-0808">Transferase</keyword>
<evidence type="ECO:0000256" key="12">
    <source>
        <dbReference type="ARBA" id="ARBA00023012"/>
    </source>
</evidence>
<feature type="transmembrane region" description="Helical" evidence="14">
    <location>
        <begin position="12"/>
        <end position="33"/>
    </location>
</feature>
<keyword evidence="12 14" id="KW-0902">Two-component regulatory system</keyword>
<dbReference type="GO" id="GO:0005524">
    <property type="term" value="F:ATP binding"/>
    <property type="evidence" value="ECO:0007669"/>
    <property type="project" value="UniProtKB-KW"/>
</dbReference>
<dbReference type="InterPro" id="IPR004358">
    <property type="entry name" value="Sig_transdc_His_kin-like_C"/>
</dbReference>
<dbReference type="FunFam" id="3.30.565.10:FF:000006">
    <property type="entry name" value="Sensor histidine kinase WalK"/>
    <property type="match status" value="1"/>
</dbReference>
<keyword evidence="8 14" id="KW-0547">Nucleotide-binding</keyword>
<dbReference type="PRINTS" id="PR00344">
    <property type="entry name" value="BCTRLSENSOR"/>
</dbReference>
<evidence type="ECO:0000256" key="7">
    <source>
        <dbReference type="ARBA" id="ARBA00022692"/>
    </source>
</evidence>
<evidence type="ECO:0000313" key="17">
    <source>
        <dbReference type="EMBL" id="KXS30965.1"/>
    </source>
</evidence>
<dbReference type="InterPro" id="IPR036097">
    <property type="entry name" value="HisK_dim/P_sf"/>
</dbReference>
<dbReference type="SMART" id="SM00388">
    <property type="entry name" value="HisKA"/>
    <property type="match status" value="1"/>
</dbReference>
<dbReference type="Pfam" id="PF21085">
    <property type="entry name" value="CusS"/>
    <property type="match status" value="1"/>
</dbReference>
<dbReference type="PANTHER" id="PTHR45436">
    <property type="entry name" value="SENSOR HISTIDINE KINASE YKOH"/>
    <property type="match status" value="1"/>
</dbReference>
<dbReference type="AlphaFoldDB" id="A0A139BQH2"/>
<dbReference type="InterPro" id="IPR050428">
    <property type="entry name" value="TCS_sensor_his_kinase"/>
</dbReference>
<keyword evidence="13 14" id="KW-0472">Membrane</keyword>
<evidence type="ECO:0000256" key="2">
    <source>
        <dbReference type="ARBA" id="ARBA00004429"/>
    </source>
</evidence>
<evidence type="ECO:0000256" key="14">
    <source>
        <dbReference type="RuleBase" id="RU364088"/>
    </source>
</evidence>
<dbReference type="PANTHER" id="PTHR45436:SF15">
    <property type="entry name" value="SENSOR HISTIDINE KINASE CUSS"/>
    <property type="match status" value="1"/>
</dbReference>
<dbReference type="Pfam" id="PF00512">
    <property type="entry name" value="HisKA"/>
    <property type="match status" value="1"/>
</dbReference>
<evidence type="ECO:0000256" key="3">
    <source>
        <dbReference type="ARBA" id="ARBA00022475"/>
    </source>
</evidence>
<dbReference type="Proteomes" id="UP000070578">
    <property type="component" value="Unassembled WGS sequence"/>
</dbReference>
<dbReference type="GO" id="GO:0000155">
    <property type="term" value="F:phosphorelay sensor kinase activity"/>
    <property type="evidence" value="ECO:0007669"/>
    <property type="project" value="InterPro"/>
</dbReference>
<dbReference type="PATRIC" id="fig|1796491.3.peg.3194"/>
<dbReference type="InterPro" id="IPR003594">
    <property type="entry name" value="HATPase_dom"/>
</dbReference>
<organism evidence="17 18">
    <name type="scientific">Candidatus Gallionella acididurans</name>
    <dbReference type="NCBI Taxonomy" id="1796491"/>
    <lineage>
        <taxon>Bacteria</taxon>
        <taxon>Pseudomonadati</taxon>
        <taxon>Pseudomonadota</taxon>
        <taxon>Betaproteobacteria</taxon>
        <taxon>Nitrosomonadales</taxon>
        <taxon>Gallionellaceae</taxon>
        <taxon>Gallionella</taxon>
    </lineage>
</organism>
<comment type="caution">
    <text evidence="17">The sequence shown here is derived from an EMBL/GenBank/DDBJ whole genome shotgun (WGS) entry which is preliminary data.</text>
</comment>
<dbReference type="PROSITE" id="PS50109">
    <property type="entry name" value="HIS_KIN"/>
    <property type="match status" value="1"/>
</dbReference>
<comment type="function">
    <text evidence="14">Member of a two-component regulatory system.</text>
</comment>
<keyword evidence="4 14" id="KW-0997">Cell inner membrane</keyword>
<proteinExistence type="predicted"/>
<keyword evidence="9 14" id="KW-0418">Kinase</keyword>
<dbReference type="InterPro" id="IPR003660">
    <property type="entry name" value="HAMP_dom"/>
</dbReference>
<evidence type="ECO:0000259" key="15">
    <source>
        <dbReference type="PROSITE" id="PS50109"/>
    </source>
</evidence>
<dbReference type="SMART" id="SM00304">
    <property type="entry name" value="HAMP"/>
    <property type="match status" value="1"/>
</dbReference>
<evidence type="ECO:0000256" key="4">
    <source>
        <dbReference type="ARBA" id="ARBA00022519"/>
    </source>
</evidence>
<evidence type="ECO:0000256" key="13">
    <source>
        <dbReference type="ARBA" id="ARBA00023136"/>
    </source>
</evidence>
<dbReference type="SMART" id="SM00387">
    <property type="entry name" value="HATPase_c"/>
    <property type="match status" value="1"/>
</dbReference>
<dbReference type="SUPFAM" id="SSF55874">
    <property type="entry name" value="ATPase domain of HSP90 chaperone/DNA topoisomerase II/histidine kinase"/>
    <property type="match status" value="1"/>
</dbReference>
<evidence type="ECO:0000256" key="8">
    <source>
        <dbReference type="ARBA" id="ARBA00022741"/>
    </source>
</evidence>
<evidence type="ECO:0000256" key="1">
    <source>
        <dbReference type="ARBA" id="ARBA00000085"/>
    </source>
</evidence>
<name>A0A139BQH2_9PROT</name>
<keyword evidence="7 14" id="KW-0812">Transmembrane</keyword>
<dbReference type="InterPro" id="IPR005467">
    <property type="entry name" value="His_kinase_dom"/>
</dbReference>
<accession>A0A139BQH2</accession>
<reference evidence="17 18" key="1">
    <citation type="submission" date="2016-02" db="EMBL/GenBank/DDBJ databases">
        <authorList>
            <person name="Wen L."/>
            <person name="He K."/>
            <person name="Yang H."/>
        </authorList>
    </citation>
    <scope>NUCLEOTIDE SEQUENCE [LARGE SCALE GENOMIC DNA]</scope>
    <source>
        <strain evidence="17">ShG14-8</strain>
    </source>
</reference>